<organism evidence="2">
    <name type="scientific">Amblyomma cajennense</name>
    <name type="common">Cayenne tick</name>
    <name type="synonym">Acarus cajennensis</name>
    <dbReference type="NCBI Taxonomy" id="34607"/>
    <lineage>
        <taxon>Eukaryota</taxon>
        <taxon>Metazoa</taxon>
        <taxon>Ecdysozoa</taxon>
        <taxon>Arthropoda</taxon>
        <taxon>Chelicerata</taxon>
        <taxon>Arachnida</taxon>
        <taxon>Acari</taxon>
        <taxon>Parasitiformes</taxon>
        <taxon>Ixodida</taxon>
        <taxon>Ixodoidea</taxon>
        <taxon>Ixodidae</taxon>
        <taxon>Amblyomminae</taxon>
        <taxon>Amblyomma</taxon>
    </lineage>
</organism>
<accession>A0A023FBK3</accession>
<evidence type="ECO:0000313" key="2">
    <source>
        <dbReference type="EMBL" id="JAC18745.1"/>
    </source>
</evidence>
<name>A0A023FBK3_AMBCJ</name>
<dbReference type="EMBL" id="GBBK01005737">
    <property type="protein sequence ID" value="JAC18745.1"/>
    <property type="molecule type" value="mRNA"/>
</dbReference>
<protein>
    <submittedName>
        <fullName evidence="2">Putative secreted protein</fullName>
    </submittedName>
</protein>
<proteinExistence type="evidence at transcript level"/>
<keyword evidence="1" id="KW-0732">Signal</keyword>
<dbReference type="AlphaFoldDB" id="A0A023FBK3"/>
<reference evidence="2" key="1">
    <citation type="submission" date="2014-03" db="EMBL/GenBank/DDBJ databases">
        <title>The sialotranscriptome of Amblyomma triste, Amblyomma parvum and Amblyomma cajennense ticks, uncovered by 454-based RNA-seq.</title>
        <authorList>
            <person name="Garcia G.R."/>
            <person name="Gardinassi L.G."/>
            <person name="Ribeiro J.M."/>
            <person name="Anatriello E."/>
            <person name="Ferreira B.R."/>
            <person name="Moreira H.N."/>
            <person name="Mafra C."/>
            <person name="Olegario M.M."/>
            <person name="Szabo P.J."/>
            <person name="Miranda-Santos I.K."/>
            <person name="Maruyama S.R."/>
        </authorList>
    </citation>
    <scope>NUCLEOTIDE SEQUENCE</scope>
    <source>
        <strain evidence="2">Uberlandia</strain>
        <tissue evidence="2">Salivary glands</tissue>
    </source>
</reference>
<feature type="signal peptide" evidence="1">
    <location>
        <begin position="1"/>
        <end position="25"/>
    </location>
</feature>
<sequence length="72" mass="8203">MHCKLSTQLERFLCLLLPLLTRPTAKELTKQWYNKARPAVLSSDYTGKTRTGRCSRACSQAPPRHWNAALES</sequence>
<feature type="chain" id="PRO_5001515190" evidence="1">
    <location>
        <begin position="26"/>
        <end position="72"/>
    </location>
</feature>
<evidence type="ECO:0000256" key="1">
    <source>
        <dbReference type="SAM" id="SignalP"/>
    </source>
</evidence>